<feature type="non-terminal residue" evidence="2">
    <location>
        <position position="58"/>
    </location>
</feature>
<feature type="non-terminal residue" evidence="2">
    <location>
        <position position="1"/>
    </location>
</feature>
<dbReference type="Proteomes" id="UP000265520">
    <property type="component" value="Unassembled WGS sequence"/>
</dbReference>
<organism evidence="2 3">
    <name type="scientific">Trifolium medium</name>
    <dbReference type="NCBI Taxonomy" id="97028"/>
    <lineage>
        <taxon>Eukaryota</taxon>
        <taxon>Viridiplantae</taxon>
        <taxon>Streptophyta</taxon>
        <taxon>Embryophyta</taxon>
        <taxon>Tracheophyta</taxon>
        <taxon>Spermatophyta</taxon>
        <taxon>Magnoliopsida</taxon>
        <taxon>eudicotyledons</taxon>
        <taxon>Gunneridae</taxon>
        <taxon>Pentapetalae</taxon>
        <taxon>rosids</taxon>
        <taxon>fabids</taxon>
        <taxon>Fabales</taxon>
        <taxon>Fabaceae</taxon>
        <taxon>Papilionoideae</taxon>
        <taxon>50 kb inversion clade</taxon>
        <taxon>NPAAA clade</taxon>
        <taxon>Hologalegina</taxon>
        <taxon>IRL clade</taxon>
        <taxon>Trifolieae</taxon>
        <taxon>Trifolium</taxon>
    </lineage>
</organism>
<keyword evidence="3" id="KW-1185">Reference proteome</keyword>
<evidence type="ECO:0000313" key="3">
    <source>
        <dbReference type="Proteomes" id="UP000265520"/>
    </source>
</evidence>
<feature type="region of interest" description="Disordered" evidence="1">
    <location>
        <begin position="1"/>
        <end position="20"/>
    </location>
</feature>
<proteinExistence type="predicted"/>
<comment type="caution">
    <text evidence="2">The sequence shown here is derived from an EMBL/GenBank/DDBJ whole genome shotgun (WGS) entry which is preliminary data.</text>
</comment>
<protein>
    <submittedName>
        <fullName evidence="2">Putative mediator of RNA polymerase II transcription subunit 26C-like</fullName>
    </submittedName>
</protein>
<dbReference type="AlphaFoldDB" id="A0A392SVH8"/>
<accession>A0A392SVH8</accession>
<evidence type="ECO:0000256" key="1">
    <source>
        <dbReference type="SAM" id="MobiDB-lite"/>
    </source>
</evidence>
<dbReference type="EMBL" id="LXQA010453657">
    <property type="protein sequence ID" value="MCI52841.1"/>
    <property type="molecule type" value="Genomic_DNA"/>
</dbReference>
<name>A0A392SVH8_9FABA</name>
<dbReference type="PANTHER" id="PTHR47210">
    <property type="entry name" value="MEDIATOR OF RNA POLYMERASE II TRANSCRIPTION SUBUNIT 26C-RELATED"/>
    <property type="match status" value="1"/>
</dbReference>
<reference evidence="2 3" key="1">
    <citation type="journal article" date="2018" name="Front. Plant Sci.">
        <title>Red Clover (Trifolium pratense) and Zigzag Clover (T. medium) - A Picture of Genomic Similarities and Differences.</title>
        <authorList>
            <person name="Dluhosova J."/>
            <person name="Istvanek J."/>
            <person name="Nedelnik J."/>
            <person name="Repkova J."/>
        </authorList>
    </citation>
    <scope>NUCLEOTIDE SEQUENCE [LARGE SCALE GENOMIC DNA]</scope>
    <source>
        <strain evidence="3">cv. 10/8</strain>
        <tissue evidence="2">Leaf</tissue>
    </source>
</reference>
<sequence>PQSQGNDDGDDEEIDPYSGLFEDEQKKLLEIKELIEDPRQSDESLMELLHNLVDIDIT</sequence>
<dbReference type="InterPro" id="IPR044790">
    <property type="entry name" value="MD26C-like"/>
</dbReference>
<dbReference type="PANTHER" id="PTHR47210:SF1">
    <property type="entry name" value="MEDIATOR OF RNA POLYMERASE II TRANSCRIPTION SUBUNIT 26C-RELATED"/>
    <property type="match status" value="1"/>
</dbReference>
<evidence type="ECO:0000313" key="2">
    <source>
        <dbReference type="EMBL" id="MCI52841.1"/>
    </source>
</evidence>